<organism evidence="1 2">
    <name type="scientific">Lachnobacterium bovis DSM 14045</name>
    <dbReference type="NCBI Taxonomy" id="1122142"/>
    <lineage>
        <taxon>Bacteria</taxon>
        <taxon>Bacillati</taxon>
        <taxon>Bacillota</taxon>
        <taxon>Clostridia</taxon>
        <taxon>Lachnospirales</taxon>
        <taxon>Lachnospiraceae</taxon>
        <taxon>Lachnobacterium</taxon>
    </lineage>
</organism>
<dbReference type="RefSeq" id="WP_074718440.1">
    <property type="nucleotide sequence ID" value="NZ_FNPG01000024.1"/>
</dbReference>
<gene>
    <name evidence="1" type="ORF">SAMN02910414_01920</name>
</gene>
<dbReference type="OrthoDB" id="2079723at2"/>
<accession>A0A1H3L6V4</accession>
<evidence type="ECO:0000313" key="2">
    <source>
        <dbReference type="Proteomes" id="UP000183918"/>
    </source>
</evidence>
<dbReference type="AlphaFoldDB" id="A0A1H3L6V4"/>
<proteinExistence type="predicted"/>
<sequence length="228" mass="26612">MAASNILIYKFILRTDLSCVQIIDKLEQQILDETRFVIDDYSDTEISGTYIYSSIYKSVEYDFDTNSFQNITRKKYVTTEFHINLEKNYMDVWGSSQNASKIITALSIAIDNKAIIEPLELDFLKIIEYLKETDNVIVGKTTATQVAFNDGILADCTFDLSNYDNPFEIIERYKKNIDKISIKWKCEDVYIGMLIFISGTIRIYRLRHSINNKQLNMIYRMLECSGRR</sequence>
<name>A0A1H3L6V4_9FIRM</name>
<protein>
    <submittedName>
        <fullName evidence="1">Uncharacterized protein</fullName>
    </submittedName>
</protein>
<dbReference type="STRING" id="1122142.SAMN02910414_01920"/>
<dbReference type="Proteomes" id="UP000183918">
    <property type="component" value="Unassembled WGS sequence"/>
</dbReference>
<reference evidence="1 2" key="1">
    <citation type="submission" date="2016-10" db="EMBL/GenBank/DDBJ databases">
        <authorList>
            <person name="de Groot N.N."/>
        </authorList>
    </citation>
    <scope>NUCLEOTIDE SEQUENCE [LARGE SCALE GENOMIC DNA]</scope>
    <source>
        <strain evidence="1 2">DSM 14045</strain>
    </source>
</reference>
<dbReference type="EMBL" id="FNPG01000024">
    <property type="protein sequence ID" value="SDY60133.1"/>
    <property type="molecule type" value="Genomic_DNA"/>
</dbReference>
<evidence type="ECO:0000313" key="1">
    <source>
        <dbReference type="EMBL" id="SDY60133.1"/>
    </source>
</evidence>
<keyword evidence="2" id="KW-1185">Reference proteome</keyword>